<dbReference type="GO" id="GO:0000014">
    <property type="term" value="F:single-stranded DNA endodeoxyribonuclease activity"/>
    <property type="evidence" value="ECO:0007669"/>
    <property type="project" value="TreeGrafter"/>
</dbReference>
<dbReference type="GO" id="GO:0004521">
    <property type="term" value="F:RNA endonuclease activity"/>
    <property type="evidence" value="ECO:0007669"/>
    <property type="project" value="TreeGrafter"/>
</dbReference>
<dbReference type="InterPro" id="IPR044925">
    <property type="entry name" value="His-Me_finger_sf"/>
</dbReference>
<dbReference type="GO" id="GO:0046872">
    <property type="term" value="F:metal ion binding"/>
    <property type="evidence" value="ECO:0007669"/>
    <property type="project" value="InterPro"/>
</dbReference>
<feature type="domain" description="DNA/RNA non-specific endonuclease/pyrophosphatase/phosphodiesterase" evidence="5">
    <location>
        <begin position="81"/>
        <end position="301"/>
    </location>
</feature>
<evidence type="ECO:0000256" key="2">
    <source>
        <dbReference type="PIRSR" id="PIRSR640255-1"/>
    </source>
</evidence>
<evidence type="ECO:0000256" key="1">
    <source>
        <dbReference type="ARBA" id="ARBA00010052"/>
    </source>
</evidence>
<evidence type="ECO:0000256" key="3">
    <source>
        <dbReference type="SAM" id="Coils"/>
    </source>
</evidence>
<comment type="caution">
    <text evidence="6">The sequence shown here is derived from an EMBL/GenBank/DDBJ whole genome shotgun (WGS) entry which is preliminary data.</text>
</comment>
<dbReference type="SMART" id="SM00477">
    <property type="entry name" value="NUC"/>
    <property type="match status" value="1"/>
</dbReference>
<organism evidence="6 7">
    <name type="scientific">Pseudocohnilembus persalinus</name>
    <name type="common">Ciliate</name>
    <dbReference type="NCBI Taxonomy" id="266149"/>
    <lineage>
        <taxon>Eukaryota</taxon>
        <taxon>Sar</taxon>
        <taxon>Alveolata</taxon>
        <taxon>Ciliophora</taxon>
        <taxon>Intramacronucleata</taxon>
        <taxon>Oligohymenophorea</taxon>
        <taxon>Scuticociliatia</taxon>
        <taxon>Philasterida</taxon>
        <taxon>Pseudocohnilembidae</taxon>
        <taxon>Pseudocohnilembus</taxon>
    </lineage>
</organism>
<dbReference type="SMART" id="SM00892">
    <property type="entry name" value="Endonuclease_NS"/>
    <property type="match status" value="1"/>
</dbReference>
<dbReference type="GO" id="GO:0005743">
    <property type="term" value="C:mitochondrial inner membrane"/>
    <property type="evidence" value="ECO:0007669"/>
    <property type="project" value="TreeGrafter"/>
</dbReference>
<accession>A0A0V0R531</accession>
<evidence type="ECO:0000313" key="6">
    <source>
        <dbReference type="EMBL" id="KRX09595.1"/>
    </source>
</evidence>
<dbReference type="AlphaFoldDB" id="A0A0V0R531"/>
<keyword evidence="7" id="KW-1185">Reference proteome</keyword>
<dbReference type="InParanoid" id="A0A0V0R531"/>
<dbReference type="OrthoDB" id="5418055at2759"/>
<protein>
    <submittedName>
        <fullName evidence="6">Uncharacterized protein</fullName>
    </submittedName>
</protein>
<dbReference type="SUPFAM" id="SSF54060">
    <property type="entry name" value="His-Me finger endonucleases"/>
    <property type="match status" value="1"/>
</dbReference>
<evidence type="ECO:0000259" key="4">
    <source>
        <dbReference type="SMART" id="SM00477"/>
    </source>
</evidence>
<keyword evidence="3" id="KW-0175">Coiled coil</keyword>
<feature type="coiled-coil region" evidence="3">
    <location>
        <begin position="19"/>
        <end position="68"/>
    </location>
</feature>
<name>A0A0V0R531_PSEPJ</name>
<dbReference type="InterPro" id="IPR040255">
    <property type="entry name" value="Non-specific_endonuclease"/>
</dbReference>
<evidence type="ECO:0000259" key="5">
    <source>
        <dbReference type="SMART" id="SM00892"/>
    </source>
</evidence>
<dbReference type="EMBL" id="LDAU01000046">
    <property type="protein sequence ID" value="KRX09595.1"/>
    <property type="molecule type" value="Genomic_DNA"/>
</dbReference>
<proteinExistence type="inferred from homology"/>
<dbReference type="InterPro" id="IPR020821">
    <property type="entry name" value="ENPP1-3/EXOG-like_nuc-like"/>
</dbReference>
<feature type="active site" description="Proton acceptor" evidence="2">
    <location>
        <position position="149"/>
    </location>
</feature>
<dbReference type="InterPro" id="IPR044929">
    <property type="entry name" value="DNA/RNA_non-sp_Endonuclease_sf"/>
</dbReference>
<dbReference type="Proteomes" id="UP000054937">
    <property type="component" value="Unassembled WGS sequence"/>
</dbReference>
<dbReference type="PANTHER" id="PTHR13966">
    <property type="entry name" value="ENDONUCLEASE RELATED"/>
    <property type="match status" value="1"/>
</dbReference>
<gene>
    <name evidence="6" type="ORF">PPERSA_08627</name>
</gene>
<comment type="similarity">
    <text evidence="1">Belongs to the DNA/RNA non-specific endonuclease family.</text>
</comment>
<evidence type="ECO:0000313" key="7">
    <source>
        <dbReference type="Proteomes" id="UP000054937"/>
    </source>
</evidence>
<dbReference type="Pfam" id="PF01223">
    <property type="entry name" value="Endonuclease_NS"/>
    <property type="match status" value="2"/>
</dbReference>
<reference evidence="6 7" key="1">
    <citation type="journal article" date="2015" name="Sci. Rep.">
        <title>Genome of the facultative scuticociliatosis pathogen Pseudocohnilembus persalinus provides insight into its virulence through horizontal gene transfer.</title>
        <authorList>
            <person name="Xiong J."/>
            <person name="Wang G."/>
            <person name="Cheng J."/>
            <person name="Tian M."/>
            <person name="Pan X."/>
            <person name="Warren A."/>
            <person name="Jiang C."/>
            <person name="Yuan D."/>
            <person name="Miao W."/>
        </authorList>
    </citation>
    <scope>NUCLEOTIDE SEQUENCE [LARGE SCALE GENOMIC DNA]</scope>
    <source>
        <strain evidence="6">36N120E</strain>
    </source>
</reference>
<dbReference type="InterPro" id="IPR001604">
    <property type="entry name" value="Endo_G_ENPP1-like_dom"/>
</dbReference>
<dbReference type="GO" id="GO:0003676">
    <property type="term" value="F:nucleic acid binding"/>
    <property type="evidence" value="ECO:0007669"/>
    <property type="project" value="InterPro"/>
</dbReference>
<dbReference type="GO" id="GO:0005634">
    <property type="term" value="C:nucleus"/>
    <property type="evidence" value="ECO:0007669"/>
    <property type="project" value="TreeGrafter"/>
</dbReference>
<sequence length="474" mass="56599">MNFVLTLGGTFSLGFFYSKIHTENQNKEIEKLNQEKKQQEFKKYQDKIQHLEKIIQDQQQIAEKKKKEIPYIDSPIQIIDYSPFYKSYYDKQKKIPIAVEETSYRQNLSGEADRKNIRFYDEPQIQPPFQSQLQDYAGACHILGVNRGHMSPASNHKHKFEAMKSSFSLANKNLMKLETEKNGEIKIISGPLFIPEKQDIRKIKRPDIWINKQQYENLVENKYVGKIQNYVIGENQVYMPTHLYKIVVIPQKDGKQQQIGSFIVPNSEFLDNDKKISDWQVPLEKIEKLSGLSFNHLKMNKQNNLDYCLQEDSYCRKSQKELDYMYYKDRLIKNEKFEDAIFIEGTLSRKQINIKEFDDMYQIYKNKFKIALEQNINIDKQQPYWEKKDNCLQIKNLALYNEKLGKTVLEEEQQLLNQFVKQSSKAFKKCDDQEYKKQLFEKVKYRFYLKDSLFKKNFDSVFKNFEIVQKQDQQ</sequence>
<dbReference type="Gene3D" id="3.40.570.10">
    <property type="entry name" value="Extracellular Endonuclease, subunit A"/>
    <property type="match status" value="2"/>
</dbReference>
<feature type="domain" description="ENPP1-3/EXOG-like endonuclease/phosphodiesterase" evidence="4">
    <location>
        <begin position="82"/>
        <end position="301"/>
    </location>
</feature>
<dbReference type="PANTHER" id="PTHR13966:SF5">
    <property type="entry name" value="ENDONUCLEASE G, MITOCHONDRIAL"/>
    <property type="match status" value="1"/>
</dbReference>